<comment type="caution">
    <text evidence="1">The sequence shown here is derived from an EMBL/GenBank/DDBJ whole genome shotgun (WGS) entry which is preliminary data.</text>
</comment>
<dbReference type="AlphaFoldDB" id="A0A3A8E4C5"/>
<name>A0A3A8E4C5_9GAMM</name>
<reference evidence="1 2" key="1">
    <citation type="submission" date="2018-09" db="EMBL/GenBank/DDBJ databases">
        <title>The draft genome of Acinetobacter spp. strains.</title>
        <authorList>
            <person name="Qin J."/>
            <person name="Feng Y."/>
            <person name="Zong Z."/>
        </authorList>
    </citation>
    <scope>NUCLEOTIDE SEQUENCE [LARGE SCALE GENOMIC DNA]</scope>
    <source>
        <strain evidence="1 2">WCHAc060012</strain>
    </source>
</reference>
<sequence>MGFINERISKEDRIEYGLDDIENSVNKGVWHPSRDWTIDKEQKIYLRQMWQSNSGADPDRNPKSITRVFHFFINNIVYNVRIKEDLEKKIKTSDDYIKTTITVLLVKPEIVEEDDLSEFIKILYEAFLDRKGNGIYSNWVKEYDLTLIYNNLEIKNV</sequence>
<protein>
    <submittedName>
        <fullName evidence="1">Uncharacterized protein</fullName>
    </submittedName>
</protein>
<organism evidence="1 2">
    <name type="scientific">Acinetobacter tianfuensis</name>
    <dbReference type="NCBI Taxonomy" id="2419603"/>
    <lineage>
        <taxon>Bacteria</taxon>
        <taxon>Pseudomonadati</taxon>
        <taxon>Pseudomonadota</taxon>
        <taxon>Gammaproteobacteria</taxon>
        <taxon>Moraxellales</taxon>
        <taxon>Moraxellaceae</taxon>
        <taxon>Acinetobacter</taxon>
    </lineage>
</organism>
<evidence type="ECO:0000313" key="2">
    <source>
        <dbReference type="Proteomes" id="UP000282388"/>
    </source>
</evidence>
<accession>A0A3A8E4C5</accession>
<evidence type="ECO:0000313" key="1">
    <source>
        <dbReference type="EMBL" id="RKG28998.1"/>
    </source>
</evidence>
<dbReference type="RefSeq" id="WP_120403945.1">
    <property type="nucleotide sequence ID" value="NZ_RAXV01000093.1"/>
</dbReference>
<dbReference type="OrthoDB" id="7064567at2"/>
<dbReference type="EMBL" id="RAXV01000093">
    <property type="protein sequence ID" value="RKG28998.1"/>
    <property type="molecule type" value="Genomic_DNA"/>
</dbReference>
<keyword evidence="2" id="KW-1185">Reference proteome</keyword>
<dbReference type="Proteomes" id="UP000282388">
    <property type="component" value="Unassembled WGS sequence"/>
</dbReference>
<proteinExistence type="predicted"/>
<gene>
    <name evidence="1" type="ORF">D7V32_16995</name>
</gene>